<feature type="compositionally biased region" description="Low complexity" evidence="1">
    <location>
        <begin position="49"/>
        <end position="63"/>
    </location>
</feature>
<evidence type="ECO:0000313" key="2">
    <source>
        <dbReference type="EMBL" id="KKL60639.1"/>
    </source>
</evidence>
<feature type="region of interest" description="Disordered" evidence="1">
    <location>
        <begin position="49"/>
        <end position="77"/>
    </location>
</feature>
<name>A0A0F9DG61_9ZZZZ</name>
<sequence length="277" mass="30558">MASSRRNDRRDMMMRYFMQMMQQQQRQKAAGEAQVLQEGRAREAQLLKQQQTQAAARAQGQTLNRSVGPQGYMDPSGFRQAIAQGVPPGVTKTFMDTNNPANAIQRVPQFSAKAQEQDLLSNQPGGRPIVPGLGPGTPLSRKSQQLQQHPIDLQAMLKMQAAQGEQQRLRQGSELTRRGAGDKESVNALLGQMLQKQDPRRLPQGTQPRIAGAAARATGGFQPFSQPGQALAEFQRKPGGGRGVLDFQKMKEAKGESDPMEIFQRIQVFGQDICLCY</sequence>
<proteinExistence type="predicted"/>
<reference evidence="2" key="1">
    <citation type="journal article" date="2015" name="Nature">
        <title>Complex archaea that bridge the gap between prokaryotes and eukaryotes.</title>
        <authorList>
            <person name="Spang A."/>
            <person name="Saw J.H."/>
            <person name="Jorgensen S.L."/>
            <person name="Zaremba-Niedzwiedzka K."/>
            <person name="Martijn J."/>
            <person name="Lind A.E."/>
            <person name="van Eijk R."/>
            <person name="Schleper C."/>
            <person name="Guy L."/>
            <person name="Ettema T.J."/>
        </authorList>
    </citation>
    <scope>NUCLEOTIDE SEQUENCE</scope>
</reference>
<accession>A0A0F9DG61</accession>
<feature type="region of interest" description="Disordered" evidence="1">
    <location>
        <begin position="159"/>
        <end position="182"/>
    </location>
</feature>
<dbReference type="AlphaFoldDB" id="A0A0F9DG61"/>
<comment type="caution">
    <text evidence="2">The sequence shown here is derived from an EMBL/GenBank/DDBJ whole genome shotgun (WGS) entry which is preliminary data.</text>
</comment>
<feature type="compositionally biased region" description="Polar residues" evidence="1">
    <location>
        <begin position="163"/>
        <end position="174"/>
    </location>
</feature>
<protein>
    <submittedName>
        <fullName evidence="2">Uncharacterized protein</fullName>
    </submittedName>
</protein>
<evidence type="ECO:0000256" key="1">
    <source>
        <dbReference type="SAM" id="MobiDB-lite"/>
    </source>
</evidence>
<gene>
    <name evidence="2" type="ORF">LCGC14_2203320</name>
</gene>
<dbReference type="EMBL" id="LAZR01029080">
    <property type="protein sequence ID" value="KKL60639.1"/>
    <property type="molecule type" value="Genomic_DNA"/>
</dbReference>
<feature type="region of interest" description="Disordered" evidence="1">
    <location>
        <begin position="120"/>
        <end position="147"/>
    </location>
</feature>
<organism evidence="2">
    <name type="scientific">marine sediment metagenome</name>
    <dbReference type="NCBI Taxonomy" id="412755"/>
    <lineage>
        <taxon>unclassified sequences</taxon>
        <taxon>metagenomes</taxon>
        <taxon>ecological metagenomes</taxon>
    </lineage>
</organism>